<evidence type="ECO:0000313" key="5">
    <source>
        <dbReference type="EMBL" id="EEU37259.1"/>
    </source>
</evidence>
<keyword evidence="1" id="KW-0808">Transferase</keyword>
<dbReference type="GeneID" id="9665018"/>
<dbReference type="InterPro" id="IPR000719">
    <property type="entry name" value="Prot_kinase_dom"/>
</dbReference>
<protein>
    <recommendedName>
        <fullName evidence="4">Protein kinase domain-containing protein</fullName>
    </recommendedName>
</protein>
<dbReference type="AlphaFoldDB" id="C7ZFK5"/>
<feature type="domain" description="Protein kinase" evidence="4">
    <location>
        <begin position="187"/>
        <end position="432"/>
    </location>
</feature>
<keyword evidence="3" id="KW-0067">ATP-binding</keyword>
<dbReference type="HOGENOM" id="CLU_627127_0_0_1"/>
<evidence type="ECO:0000256" key="1">
    <source>
        <dbReference type="ARBA" id="ARBA00022527"/>
    </source>
</evidence>
<organism evidence="5 6">
    <name type="scientific">Fusarium vanettenii (strain ATCC MYA-4622 / CBS 123669 / FGSC 9596 / NRRL 45880 / 77-13-4)</name>
    <name type="common">Fusarium solani subsp. pisi</name>
    <dbReference type="NCBI Taxonomy" id="660122"/>
    <lineage>
        <taxon>Eukaryota</taxon>
        <taxon>Fungi</taxon>
        <taxon>Dikarya</taxon>
        <taxon>Ascomycota</taxon>
        <taxon>Pezizomycotina</taxon>
        <taxon>Sordariomycetes</taxon>
        <taxon>Hypocreomycetidae</taxon>
        <taxon>Hypocreales</taxon>
        <taxon>Nectriaceae</taxon>
        <taxon>Fusarium</taxon>
        <taxon>Fusarium solani species complex</taxon>
        <taxon>Fusarium vanettenii</taxon>
    </lineage>
</organism>
<keyword evidence="1" id="KW-0723">Serine/threonine-protein kinase</keyword>
<dbReference type="OrthoDB" id="4062651at2759"/>
<evidence type="ECO:0000256" key="3">
    <source>
        <dbReference type="ARBA" id="ARBA00022840"/>
    </source>
</evidence>
<dbReference type="eggNOG" id="KOG0660">
    <property type="taxonomic scope" value="Eukaryota"/>
</dbReference>
<dbReference type="RefSeq" id="XP_003042972.1">
    <property type="nucleotide sequence ID" value="XM_003042926.1"/>
</dbReference>
<accession>C7ZFK5</accession>
<dbReference type="Gene3D" id="1.10.510.10">
    <property type="entry name" value="Transferase(Phosphotransferase) domain 1"/>
    <property type="match status" value="1"/>
</dbReference>
<dbReference type="PROSITE" id="PS50011">
    <property type="entry name" value="PROTEIN_KINASE_DOM"/>
    <property type="match status" value="1"/>
</dbReference>
<name>C7ZFK5_FUSV7</name>
<dbReference type="SUPFAM" id="SSF56112">
    <property type="entry name" value="Protein kinase-like (PK-like)"/>
    <property type="match status" value="1"/>
</dbReference>
<proteinExistence type="predicted"/>
<dbReference type="Proteomes" id="UP000005206">
    <property type="component" value="Chromosome 3"/>
</dbReference>
<dbReference type="GO" id="GO:0004674">
    <property type="term" value="F:protein serine/threonine kinase activity"/>
    <property type="evidence" value="ECO:0007669"/>
    <property type="project" value="UniProtKB-KW"/>
</dbReference>
<dbReference type="SMART" id="SM00220">
    <property type="entry name" value="S_TKc"/>
    <property type="match status" value="1"/>
</dbReference>
<reference evidence="5 6" key="1">
    <citation type="journal article" date="2009" name="PLoS Genet.">
        <title>The genome of Nectria haematococca: contribution of supernumerary chromosomes to gene expansion.</title>
        <authorList>
            <person name="Coleman J.J."/>
            <person name="Rounsley S.D."/>
            <person name="Rodriguez-Carres M."/>
            <person name="Kuo A."/>
            <person name="Wasmann C.C."/>
            <person name="Grimwood J."/>
            <person name="Schmutz J."/>
            <person name="Taga M."/>
            <person name="White G.J."/>
            <person name="Zhou S."/>
            <person name="Schwartz D.C."/>
            <person name="Freitag M."/>
            <person name="Ma L.J."/>
            <person name="Danchin E.G."/>
            <person name="Henrissat B."/>
            <person name="Coutinho P.M."/>
            <person name="Nelson D.R."/>
            <person name="Straney D."/>
            <person name="Napoli C.A."/>
            <person name="Barker B.M."/>
            <person name="Gribskov M."/>
            <person name="Rep M."/>
            <person name="Kroken S."/>
            <person name="Molnar I."/>
            <person name="Rensing C."/>
            <person name="Kennell J.C."/>
            <person name="Zamora J."/>
            <person name="Farman M.L."/>
            <person name="Selker E.U."/>
            <person name="Salamov A."/>
            <person name="Shapiro H."/>
            <person name="Pangilinan J."/>
            <person name="Lindquist E."/>
            <person name="Lamers C."/>
            <person name="Grigoriev I.V."/>
            <person name="Geiser D.M."/>
            <person name="Covert S.F."/>
            <person name="Temporini E."/>
            <person name="Vanetten H.D."/>
        </authorList>
    </citation>
    <scope>NUCLEOTIDE SEQUENCE [LARGE SCALE GENOMIC DNA]</scope>
    <source>
        <strain evidence="6">ATCC MYA-4622 / CBS 123669 / FGSC 9596 / NRRL 45880 / 77-13-4</strain>
    </source>
</reference>
<evidence type="ECO:0000313" key="6">
    <source>
        <dbReference type="Proteomes" id="UP000005206"/>
    </source>
</evidence>
<dbReference type="VEuPathDB" id="FungiDB:NECHADRAFT_78355"/>
<keyword evidence="2" id="KW-0547">Nucleotide-binding</keyword>
<dbReference type="EMBL" id="GG698923">
    <property type="protein sequence ID" value="EEU37259.1"/>
    <property type="molecule type" value="Genomic_DNA"/>
</dbReference>
<dbReference type="InParanoid" id="C7ZFK5"/>
<dbReference type="InterPro" id="IPR011009">
    <property type="entry name" value="Kinase-like_dom_sf"/>
</dbReference>
<dbReference type="STRING" id="660122.C7ZFK5"/>
<dbReference type="InterPro" id="IPR050117">
    <property type="entry name" value="MAPK"/>
</dbReference>
<dbReference type="KEGG" id="nhe:NECHADRAFT_78355"/>
<sequence length="437" mass="48598">MALPEHSLLFSLIPQNLAAETAIGNLGNKPFVSELPIPRGQNGSIRVVCVRSNPSSASGLEPSFPGHRNGPDQPDRTFRFILNKRTGEVLLEDFSDGQAFRFTGPNAIPFPNPPHPRRLIMDCHHNLEFECLEEPGSWSRWAVFWHQTPPAHPPQRPASTILADDDGSEVYTKYKTTPNSGGDLIRYTDRDWSFASKFGAPRVVVDIGTGQYLAVRKVSYPFKIEARRSMLERIISDSRLSHETPTSIDILMPVQEGDLLWLMEHYQNPTDNFHPLVNTDEMGQLLLGQMLLALDYLESKSVIHHKVCPGNILVNIGLGRGENATFQLSNFEYGGFKGTSLYANDPCFRAPEACGLTDARESPRTDIWGLCATMAYFLDPDFRGFVSSKPLDGLVANAVCLASDMFFALRGMGEWDANNRPSARQKLEEVFGEGVEG</sequence>
<keyword evidence="6" id="KW-1185">Reference proteome</keyword>
<evidence type="ECO:0000259" key="4">
    <source>
        <dbReference type="PROSITE" id="PS50011"/>
    </source>
</evidence>
<gene>
    <name evidence="5" type="ORF">NECHADRAFT_78355</name>
</gene>
<dbReference type="GO" id="GO:0005524">
    <property type="term" value="F:ATP binding"/>
    <property type="evidence" value="ECO:0007669"/>
    <property type="project" value="UniProtKB-KW"/>
</dbReference>
<keyword evidence="1" id="KW-0418">Kinase</keyword>
<evidence type="ECO:0000256" key="2">
    <source>
        <dbReference type="ARBA" id="ARBA00022741"/>
    </source>
</evidence>
<dbReference type="PANTHER" id="PTHR24055">
    <property type="entry name" value="MITOGEN-ACTIVATED PROTEIN KINASE"/>
    <property type="match status" value="1"/>
</dbReference>